<feature type="transmembrane region" description="Helical" evidence="7">
    <location>
        <begin position="331"/>
        <end position="356"/>
    </location>
</feature>
<dbReference type="InterPro" id="IPR011642">
    <property type="entry name" value="Gate_dom"/>
</dbReference>
<dbReference type="GO" id="GO:0005886">
    <property type="term" value="C:plasma membrane"/>
    <property type="evidence" value="ECO:0007669"/>
    <property type="project" value="UniProtKB-SubCell"/>
</dbReference>
<comment type="similarity">
    <text evidence="2 7">Belongs to the concentrative nucleoside transporter (CNT) (TC 2.A.41) family.</text>
</comment>
<dbReference type="InterPro" id="IPR008276">
    <property type="entry name" value="C_nuclsd_transpt"/>
</dbReference>
<dbReference type="PANTHER" id="PTHR10590">
    <property type="entry name" value="SODIUM/NUCLEOSIDE COTRANSPORTER"/>
    <property type="match status" value="1"/>
</dbReference>
<feature type="transmembrane region" description="Helical" evidence="7">
    <location>
        <begin position="462"/>
        <end position="486"/>
    </location>
</feature>
<protein>
    <recommendedName>
        <fullName evidence="7">Sodium/nucleoside cotransporter</fullName>
    </recommendedName>
</protein>
<name>A0A812EIP8_ACAPH</name>
<feature type="transmembrane region" description="Helical" evidence="7">
    <location>
        <begin position="61"/>
        <end position="80"/>
    </location>
</feature>
<dbReference type="Pfam" id="PF07662">
    <property type="entry name" value="Nucleos_tra2_C"/>
    <property type="match status" value="1"/>
</dbReference>
<dbReference type="NCBIfam" id="TIGR00804">
    <property type="entry name" value="nupC"/>
    <property type="match status" value="1"/>
</dbReference>
<evidence type="ECO:0000256" key="7">
    <source>
        <dbReference type="RuleBase" id="RU362018"/>
    </source>
</evidence>
<comment type="caution">
    <text evidence="11">The sequence shown here is derived from an EMBL/GenBank/DDBJ whole genome shotgun (WGS) entry which is preliminary data.</text>
</comment>
<evidence type="ECO:0000259" key="9">
    <source>
        <dbReference type="Pfam" id="PF07662"/>
    </source>
</evidence>
<dbReference type="OrthoDB" id="6075923at2759"/>
<evidence type="ECO:0000256" key="4">
    <source>
        <dbReference type="ARBA" id="ARBA00022692"/>
    </source>
</evidence>
<dbReference type="InterPro" id="IPR011657">
    <property type="entry name" value="CNT_C_dom"/>
</dbReference>
<dbReference type="GO" id="GO:0005415">
    <property type="term" value="F:nucleoside:sodium symporter activity"/>
    <property type="evidence" value="ECO:0007669"/>
    <property type="project" value="TreeGrafter"/>
</dbReference>
<feature type="domain" description="Concentrative nucleoside transporter N-terminal" evidence="8">
    <location>
        <begin position="90"/>
        <end position="162"/>
    </location>
</feature>
<keyword evidence="4 7" id="KW-0812">Transmembrane</keyword>
<feature type="domain" description="Concentrative nucleoside transporter C-terminal" evidence="9">
    <location>
        <begin position="273"/>
        <end position="517"/>
    </location>
</feature>
<dbReference type="Pfam" id="PF01773">
    <property type="entry name" value="Nucleos_tra2_N"/>
    <property type="match status" value="1"/>
</dbReference>
<gene>
    <name evidence="11" type="ORF">SPHA_73048</name>
</gene>
<dbReference type="AlphaFoldDB" id="A0A812EIP8"/>
<keyword evidence="3" id="KW-1003">Cell membrane</keyword>
<feature type="transmembrane region" description="Helical" evidence="7">
    <location>
        <begin position="111"/>
        <end position="129"/>
    </location>
</feature>
<keyword evidence="7" id="KW-0813">Transport</keyword>
<reference evidence="11" key="1">
    <citation type="submission" date="2021-01" db="EMBL/GenBank/DDBJ databases">
        <authorList>
            <person name="Li R."/>
            <person name="Bekaert M."/>
        </authorList>
    </citation>
    <scope>NUCLEOTIDE SEQUENCE</scope>
    <source>
        <strain evidence="11">Farmed</strain>
    </source>
</reference>
<accession>A0A812EIP8</accession>
<feature type="transmembrane region" description="Helical" evidence="7">
    <location>
        <begin position="169"/>
        <end position="190"/>
    </location>
</feature>
<sequence length="523" mass="58366">MCVRPFDIDSIYLIIITVFIFAIVTWNILDNTFRLQNQIGHCIEEFSSSDHGLQFQKGIRWFLRLLAIAVALWVIIDVGIRRPANLISLAGIAFYVLLFFIFSIDRSKIKWHTVFWGLMLQMIIAIFIIKTKEGFTLFYWIGERVTDFLRHSDVGSKFVFGDAYTAHPFVFIVMPMIVFFSSVMSILYYWGVMQSVVRVFGRFLAFTMDTTPAESISAASNIFIGMTEAPLIVKPFITEMTLSELHAVMTGGFATIAGSLLGLYISYGVKAQHIISASVMSAPAALAMSKLVYPETEVSKGNSKDYNKLDIGHQKNTIDAASNGASQSIKLIANICVNLIAFLSILSFTNAALTWFGERVNIEKLTFEKICSYLLYPLAFLMGAAKDDCLQVAELLGLKTFLNEMIAYQKLSQFISNRKAFENYTSYFNSSDSWTYISNDVYLNHTHETLLGGFMSERSEIISTYALCGFANIGSIGIMIGGLTILAPQRRNDLAGMVVRAMIAGNVACFLTACISGLMIEYS</sequence>
<evidence type="ECO:0000259" key="8">
    <source>
        <dbReference type="Pfam" id="PF01773"/>
    </source>
</evidence>
<dbReference type="InterPro" id="IPR002668">
    <property type="entry name" value="CNT_N_dom"/>
</dbReference>
<evidence type="ECO:0000256" key="5">
    <source>
        <dbReference type="ARBA" id="ARBA00022989"/>
    </source>
</evidence>
<proteinExistence type="inferred from homology"/>
<keyword evidence="12" id="KW-1185">Reference proteome</keyword>
<feature type="transmembrane region" description="Helical" evidence="7">
    <location>
        <begin position="245"/>
        <end position="267"/>
    </location>
</feature>
<feature type="domain" description="Nucleoside transporter/FeoB GTPase Gate" evidence="10">
    <location>
        <begin position="171"/>
        <end position="267"/>
    </location>
</feature>
<evidence type="ECO:0000256" key="6">
    <source>
        <dbReference type="ARBA" id="ARBA00023136"/>
    </source>
</evidence>
<feature type="transmembrane region" description="Helical" evidence="7">
    <location>
        <begin position="12"/>
        <end position="29"/>
    </location>
</feature>
<dbReference type="Proteomes" id="UP000597762">
    <property type="component" value="Unassembled WGS sequence"/>
</dbReference>
<feature type="transmembrane region" description="Helical" evidence="7">
    <location>
        <begin position="86"/>
        <end position="104"/>
    </location>
</feature>
<evidence type="ECO:0000259" key="10">
    <source>
        <dbReference type="Pfam" id="PF07670"/>
    </source>
</evidence>
<comment type="subcellular location">
    <subcellularLocation>
        <location evidence="1">Cell membrane</location>
        <topology evidence="1">Multi-pass membrane protein</topology>
    </subcellularLocation>
</comment>
<dbReference type="PANTHER" id="PTHR10590:SF4">
    <property type="entry name" value="SOLUTE CARRIER FAMILY 28 MEMBER 3"/>
    <property type="match status" value="1"/>
</dbReference>
<keyword evidence="5 7" id="KW-1133">Transmembrane helix</keyword>
<feature type="transmembrane region" description="Helical" evidence="7">
    <location>
        <begin position="498"/>
        <end position="520"/>
    </location>
</feature>
<evidence type="ECO:0000313" key="11">
    <source>
        <dbReference type="EMBL" id="CAE1323170.1"/>
    </source>
</evidence>
<organism evidence="11 12">
    <name type="scientific">Acanthosepion pharaonis</name>
    <name type="common">Pharaoh cuttlefish</name>
    <name type="synonym">Sepia pharaonis</name>
    <dbReference type="NCBI Taxonomy" id="158019"/>
    <lineage>
        <taxon>Eukaryota</taxon>
        <taxon>Metazoa</taxon>
        <taxon>Spiralia</taxon>
        <taxon>Lophotrochozoa</taxon>
        <taxon>Mollusca</taxon>
        <taxon>Cephalopoda</taxon>
        <taxon>Coleoidea</taxon>
        <taxon>Decapodiformes</taxon>
        <taxon>Sepiida</taxon>
        <taxon>Sepiina</taxon>
        <taxon>Sepiidae</taxon>
        <taxon>Acanthosepion</taxon>
    </lineage>
</organism>
<evidence type="ECO:0000256" key="2">
    <source>
        <dbReference type="ARBA" id="ARBA00009033"/>
    </source>
</evidence>
<dbReference type="EMBL" id="CAHIKZ030005356">
    <property type="protein sequence ID" value="CAE1323170.1"/>
    <property type="molecule type" value="Genomic_DNA"/>
</dbReference>
<dbReference type="InterPro" id="IPR018270">
    <property type="entry name" value="C_nuclsd_transpt_met_bac"/>
</dbReference>
<dbReference type="Pfam" id="PF07670">
    <property type="entry name" value="Gate"/>
    <property type="match status" value="1"/>
</dbReference>
<evidence type="ECO:0000256" key="3">
    <source>
        <dbReference type="ARBA" id="ARBA00022475"/>
    </source>
</evidence>
<evidence type="ECO:0000256" key="1">
    <source>
        <dbReference type="ARBA" id="ARBA00004651"/>
    </source>
</evidence>
<evidence type="ECO:0000313" key="12">
    <source>
        <dbReference type="Proteomes" id="UP000597762"/>
    </source>
</evidence>
<keyword evidence="6 7" id="KW-0472">Membrane</keyword>